<organism evidence="1 2">
    <name type="scientific">Peiella sedimenti</name>
    <dbReference type="NCBI Taxonomy" id="3061083"/>
    <lineage>
        <taxon>Bacteria</taxon>
        <taxon>Pseudomonadati</taxon>
        <taxon>Pseudomonadota</taxon>
        <taxon>Alphaproteobacteria</taxon>
        <taxon>Caulobacterales</taxon>
        <taxon>Caulobacteraceae</taxon>
        <taxon>Peiella</taxon>
    </lineage>
</organism>
<evidence type="ECO:0000313" key="1">
    <source>
        <dbReference type="EMBL" id="MDO1559507.1"/>
    </source>
</evidence>
<dbReference type="Proteomes" id="UP001169063">
    <property type="component" value="Unassembled WGS sequence"/>
</dbReference>
<proteinExistence type="predicted"/>
<gene>
    <name evidence="1" type="ORF">Q0812_08715</name>
</gene>
<sequence length="64" mass="6799">MNITIHMIGGGRLGLGLEADGLEDVADILRRERGLLGDALPNDDGEVLGRVLVPAHRIQLVTEG</sequence>
<reference evidence="1" key="1">
    <citation type="submission" date="2023-07" db="EMBL/GenBank/DDBJ databases">
        <title>Brevundimonas soil sp. nov., isolated from the soil of chemical plant.</title>
        <authorList>
            <person name="Wu N."/>
        </authorList>
    </citation>
    <scope>NUCLEOTIDE SEQUENCE</scope>
    <source>
        <strain evidence="1">XZ-24</strain>
    </source>
</reference>
<accession>A0ABT8SQ78</accession>
<keyword evidence="2" id="KW-1185">Reference proteome</keyword>
<name>A0ABT8SQ78_9CAUL</name>
<comment type="caution">
    <text evidence="1">The sequence shown here is derived from an EMBL/GenBank/DDBJ whole genome shotgun (WGS) entry which is preliminary data.</text>
</comment>
<dbReference type="RefSeq" id="WP_302109936.1">
    <property type="nucleotide sequence ID" value="NZ_JAUKTR010000003.1"/>
</dbReference>
<protein>
    <submittedName>
        <fullName evidence="1">Uncharacterized protein</fullName>
    </submittedName>
</protein>
<evidence type="ECO:0000313" key="2">
    <source>
        <dbReference type="Proteomes" id="UP001169063"/>
    </source>
</evidence>
<dbReference type="EMBL" id="JAUKTR010000003">
    <property type="protein sequence ID" value="MDO1559507.1"/>
    <property type="molecule type" value="Genomic_DNA"/>
</dbReference>